<proteinExistence type="predicted"/>
<dbReference type="InterPro" id="IPR029063">
    <property type="entry name" value="SAM-dependent_MTases_sf"/>
</dbReference>
<dbReference type="AlphaFoldDB" id="A0A2P2E9B3"/>
<comment type="caution">
    <text evidence="1">The sequence shown here is derived from an EMBL/GenBank/DDBJ whole genome shotgun (WGS) entry which is preliminary data.</text>
</comment>
<reference evidence="1 2" key="1">
    <citation type="journal article" date="2018" name="Genome Announc.">
        <title>Draft Genome Sequence of "Candidatus Phycosocius bacilliformis," an Alphaproteobacterial Ectosymbiont of the Hydrocarbon-Producing Green Alga Botryococcus braunii.</title>
        <authorList>
            <person name="Tanabe Y."/>
            <person name="Yamaguchi H."/>
            <person name="Watanabe M.M."/>
        </authorList>
    </citation>
    <scope>NUCLEOTIDE SEQUENCE [LARGE SCALE GENOMIC DNA]</scope>
    <source>
        <strain evidence="1 2">BOTRYCO-2</strain>
    </source>
</reference>
<sequence>MSLLPVTRADHEIILNAVPEGARVLDVGCGDGDLLARLKKERRAIVRGMELSQSGVNACVAKGLSVVQGDADFDLALYPDNSFDIVVLSRTIQATRRPEMVLRQMRRIGAKAVVSLPNFGFWQVRLSLLLTGRMPVTQGLPDSWHETENLHLCTLLDFDDLAKANGFTLESVTRIAAGKASAPSVRTTRLLNWLSEEAVFVLKRIAADRP</sequence>
<dbReference type="InterPro" id="IPR010743">
    <property type="entry name" value="Methionine_synth_MetW"/>
</dbReference>
<accession>A0A2P2E9B3</accession>
<dbReference type="OrthoDB" id="9792690at2"/>
<keyword evidence="1" id="KW-0830">Ubiquinone</keyword>
<evidence type="ECO:0000313" key="2">
    <source>
        <dbReference type="Proteomes" id="UP000245086"/>
    </source>
</evidence>
<dbReference type="NCBIfam" id="TIGR02081">
    <property type="entry name" value="metW"/>
    <property type="match status" value="1"/>
</dbReference>
<dbReference type="GO" id="GO:0043770">
    <property type="term" value="F:demethylmenaquinone methyltransferase activity"/>
    <property type="evidence" value="ECO:0007669"/>
    <property type="project" value="UniProtKB-EC"/>
</dbReference>
<evidence type="ECO:0000313" key="1">
    <source>
        <dbReference type="EMBL" id="GBF57667.1"/>
    </source>
</evidence>
<dbReference type="Proteomes" id="UP000245086">
    <property type="component" value="Unassembled WGS sequence"/>
</dbReference>
<dbReference type="SUPFAM" id="SSF53335">
    <property type="entry name" value="S-adenosyl-L-methionine-dependent methyltransferases"/>
    <property type="match status" value="1"/>
</dbReference>
<organism evidence="1 2">
    <name type="scientific">Candidatus Phycosocius bacilliformis</name>
    <dbReference type="NCBI Taxonomy" id="1445552"/>
    <lineage>
        <taxon>Bacteria</taxon>
        <taxon>Pseudomonadati</taxon>
        <taxon>Pseudomonadota</taxon>
        <taxon>Alphaproteobacteria</taxon>
        <taxon>Caulobacterales</taxon>
        <taxon>Caulobacterales incertae sedis</taxon>
        <taxon>Candidatus Phycosocius</taxon>
    </lineage>
</organism>
<dbReference type="RefSeq" id="WP_108984534.1">
    <property type="nucleotide sequence ID" value="NZ_BFBR01000003.1"/>
</dbReference>
<name>A0A2P2E9B3_9PROT</name>
<dbReference type="EC" id="2.1.1.163" evidence="1"/>
<gene>
    <name evidence="1" type="primary">ubiE_4</name>
    <name evidence="1" type="ORF">PbB2_01336</name>
</gene>
<dbReference type="GO" id="GO:0032259">
    <property type="term" value="P:methylation"/>
    <property type="evidence" value="ECO:0007669"/>
    <property type="project" value="UniProtKB-KW"/>
</dbReference>
<dbReference type="EMBL" id="BFBR01000003">
    <property type="protein sequence ID" value="GBF57667.1"/>
    <property type="molecule type" value="Genomic_DNA"/>
</dbReference>
<dbReference type="Gene3D" id="3.40.50.150">
    <property type="entry name" value="Vaccinia Virus protein VP39"/>
    <property type="match status" value="1"/>
</dbReference>
<keyword evidence="2" id="KW-1185">Reference proteome</keyword>
<dbReference type="CDD" id="cd02440">
    <property type="entry name" value="AdoMet_MTases"/>
    <property type="match status" value="1"/>
</dbReference>
<keyword evidence="1" id="KW-0489">Methyltransferase</keyword>
<keyword evidence="1" id="KW-0808">Transferase</keyword>
<dbReference type="Pfam" id="PF07021">
    <property type="entry name" value="MetW"/>
    <property type="match status" value="1"/>
</dbReference>
<protein>
    <submittedName>
        <fullName evidence="1">Ubiquinone/menaquinone biosynthesis C-methyltransferase UbiE</fullName>
        <ecNumber evidence="1">2.1.1.163</ecNumber>
    </submittedName>
</protein>